<keyword evidence="2" id="KW-1185">Reference proteome</keyword>
<reference evidence="2" key="1">
    <citation type="journal article" date="2019" name="Int. J. Syst. Evol. Microbiol.">
        <title>The Global Catalogue of Microorganisms (GCM) 10K type strain sequencing project: providing services to taxonomists for standard genome sequencing and annotation.</title>
        <authorList>
            <consortium name="The Broad Institute Genomics Platform"/>
            <consortium name="The Broad Institute Genome Sequencing Center for Infectious Disease"/>
            <person name="Wu L."/>
            <person name="Ma J."/>
        </authorList>
    </citation>
    <scope>NUCLEOTIDE SEQUENCE [LARGE SCALE GENOMIC DNA]</scope>
    <source>
        <strain evidence="2">JCM 19212</strain>
    </source>
</reference>
<evidence type="ECO:0000313" key="1">
    <source>
        <dbReference type="EMBL" id="GAA5078002.1"/>
    </source>
</evidence>
<dbReference type="Proteomes" id="UP001501083">
    <property type="component" value="Unassembled WGS sequence"/>
</dbReference>
<organism evidence="1 2">
    <name type="scientific">Lysobacter panacisoli</name>
    <dbReference type="NCBI Taxonomy" id="1255263"/>
    <lineage>
        <taxon>Bacteria</taxon>
        <taxon>Pseudomonadati</taxon>
        <taxon>Pseudomonadota</taxon>
        <taxon>Gammaproteobacteria</taxon>
        <taxon>Lysobacterales</taxon>
        <taxon>Lysobacteraceae</taxon>
        <taxon>Lysobacter</taxon>
    </lineage>
</organism>
<accession>A0ABP9LGI0</accession>
<gene>
    <name evidence="1" type="ORF">GCM10025759_24660</name>
</gene>
<evidence type="ECO:0000313" key="2">
    <source>
        <dbReference type="Proteomes" id="UP001501083"/>
    </source>
</evidence>
<proteinExistence type="predicted"/>
<comment type="caution">
    <text evidence="1">The sequence shown here is derived from an EMBL/GenBank/DDBJ whole genome shotgun (WGS) entry which is preliminary data.</text>
</comment>
<sequence>MAGKEADIAEQAFKAAFASLELFKFRPGHGSVCVSLADTDEFLTVIRAASGVNIALEVGWLFDATRPSGQSVGSCFLRLILGEVGVEERLRLFFLEVERLRGLGNESDPFSSELVAAAQARCVPGKEGVVL</sequence>
<name>A0ABP9LGI0_9GAMM</name>
<dbReference type="EMBL" id="BAABKY010000002">
    <property type="protein sequence ID" value="GAA5078002.1"/>
    <property type="molecule type" value="Genomic_DNA"/>
</dbReference>
<dbReference type="RefSeq" id="WP_158984756.1">
    <property type="nucleotide sequence ID" value="NZ_BAABKY010000002.1"/>
</dbReference>
<protein>
    <submittedName>
        <fullName evidence="1">Uncharacterized protein</fullName>
    </submittedName>
</protein>